<name>A0A2N9AIM1_METEX</name>
<protein>
    <recommendedName>
        <fullName evidence="1">Thoeris anti-defense 2-like domain-containing protein</fullName>
    </recommendedName>
</protein>
<dbReference type="Proteomes" id="UP000233769">
    <property type="component" value="Chromosome tk0001"/>
</dbReference>
<reference evidence="3" key="1">
    <citation type="submission" date="2017-10" db="EMBL/GenBank/DDBJ databases">
        <authorList>
            <person name="Regsiter A."/>
            <person name="William W."/>
        </authorList>
    </citation>
    <scope>NUCLEOTIDE SEQUENCE [LARGE SCALE GENOMIC DNA]</scope>
</reference>
<organism evidence="2 3">
    <name type="scientific">Methylorubrum extorquens</name>
    <name type="common">Methylobacterium dichloromethanicum</name>
    <name type="synonym">Methylobacterium extorquens</name>
    <dbReference type="NCBI Taxonomy" id="408"/>
    <lineage>
        <taxon>Bacteria</taxon>
        <taxon>Pseudomonadati</taxon>
        <taxon>Pseudomonadota</taxon>
        <taxon>Alphaproteobacteria</taxon>
        <taxon>Hyphomicrobiales</taxon>
        <taxon>Methylobacteriaceae</taxon>
        <taxon>Methylorubrum</taxon>
    </lineage>
</organism>
<dbReference type="Pfam" id="PF11195">
    <property type="entry name" value="Tad2-like"/>
    <property type="match status" value="1"/>
</dbReference>
<proteinExistence type="predicted"/>
<sequence length="194" mass="20548">MSPFNPTHVSHKQVEAYPIGAAEFQADGSGKVGVHHPEHGYIVVPVPAGFLRRPGAVSEGDMLVRYAPTESEPDGYLSHSPRDVFEAGYAAVSKSSAMSFGDALAALKAGHRVARTGWNGKAMWLALSGVLGGRRVDADKFWSPHNEAFALSNGGSAVVLPCITMKTATGEILMGWLASQTDMLADDWMIVPAA</sequence>
<evidence type="ECO:0000313" key="3">
    <source>
        <dbReference type="Proteomes" id="UP000233769"/>
    </source>
</evidence>
<feature type="domain" description="Thoeris anti-defense 2-like" evidence="1">
    <location>
        <begin position="98"/>
        <end position="191"/>
    </location>
</feature>
<evidence type="ECO:0000259" key="1">
    <source>
        <dbReference type="Pfam" id="PF11195"/>
    </source>
</evidence>
<dbReference type="EMBL" id="LT962688">
    <property type="protein sequence ID" value="SOR27171.1"/>
    <property type="molecule type" value="Genomic_DNA"/>
</dbReference>
<accession>A0A2N9AIM1</accession>
<evidence type="ECO:0000313" key="2">
    <source>
        <dbReference type="EMBL" id="SOR27171.1"/>
    </source>
</evidence>
<gene>
    <name evidence="2" type="ORF">TK0001_0569</name>
</gene>
<dbReference type="InterPro" id="IPR021361">
    <property type="entry name" value="Tad2-like_dom"/>
</dbReference>
<dbReference type="AlphaFoldDB" id="A0A2N9AIM1"/>